<comment type="similarity">
    <text evidence="2">Belongs to the G-protein coupled receptor 2 family. Mth subfamily.</text>
</comment>
<dbReference type="InterPro" id="IPR036272">
    <property type="entry name" value="Methuselah_N_sf"/>
</dbReference>
<dbReference type="SUPFAM" id="SSF63877">
    <property type="entry name" value="Methuselah ectodomain"/>
    <property type="match status" value="1"/>
</dbReference>
<dbReference type="InterPro" id="IPR051384">
    <property type="entry name" value="Mth_GPCR"/>
</dbReference>
<dbReference type="RefSeq" id="XP_026499804.2">
    <property type="nucleotide sequence ID" value="XM_026644019.2"/>
</dbReference>
<evidence type="ECO:0000256" key="8">
    <source>
        <dbReference type="ARBA" id="ARBA00023224"/>
    </source>
</evidence>
<keyword evidence="10" id="KW-0732">Signal</keyword>
<feature type="signal peptide" evidence="10">
    <location>
        <begin position="1"/>
        <end position="18"/>
    </location>
</feature>
<comment type="subcellular location">
    <subcellularLocation>
        <location evidence="1">Endomembrane system</location>
        <topology evidence="1">Multi-pass membrane protein</topology>
    </subcellularLocation>
</comment>
<evidence type="ECO:0000256" key="2">
    <source>
        <dbReference type="ARBA" id="ARBA00008979"/>
    </source>
</evidence>
<proteinExistence type="inferred from homology"/>
<dbReference type="PANTHER" id="PTHR47154:SF2">
    <property type="entry name" value="G-PROTEIN COUPLED RECEPTOR MTH-RELATED"/>
    <property type="match status" value="1"/>
</dbReference>
<evidence type="ECO:0000256" key="9">
    <source>
        <dbReference type="SAM" id="Phobius"/>
    </source>
</evidence>
<evidence type="ECO:0000259" key="11">
    <source>
        <dbReference type="PROSITE" id="PS50261"/>
    </source>
</evidence>
<evidence type="ECO:0000256" key="7">
    <source>
        <dbReference type="ARBA" id="ARBA00023170"/>
    </source>
</evidence>
<keyword evidence="8" id="KW-0807">Transducer</keyword>
<dbReference type="GO" id="GO:0005886">
    <property type="term" value="C:plasma membrane"/>
    <property type="evidence" value="ECO:0007669"/>
    <property type="project" value="TreeGrafter"/>
</dbReference>
<dbReference type="Gene3D" id="1.20.1070.10">
    <property type="entry name" value="Rhodopsin 7-helix transmembrane proteins"/>
    <property type="match status" value="1"/>
</dbReference>
<accession>A0A8B8IRN7</accession>
<dbReference type="CDD" id="cd15039">
    <property type="entry name" value="7tmB3_Methuselah-like"/>
    <property type="match status" value="1"/>
</dbReference>
<sequence length="507" mass="58448">MVQPTILTVLLFLSTIVAIDYENISFSSSASIELGDDDDVETVCSARKCIRKCCPKNEYFSIDTYSCESFDMNLDFSNVSVYEDYDHFKKIDKSLRDIFLLEPGMFYEKVNDESFENQTFADVAYVLMDLNISTYMTESGILYYTLPNSYTKWYEVDFFCIDYEVSNTTATVKYWSILRNVYIPKSNNYFTSALLISSVFLFLVLLVYTIIPELRNLAGLVLMAYVFSLMCAFLSLASLQLGTYLDNKCLDLTAVTYFFFLSTFCWMNVMSFDIWWTFRGYAKARPIHRRGEKFKFGVYCIYAWGIPMLMAIGLVVINNTDLSDMPWFVTPQIPLQGCFLEGGQKLLYLYVPMLILIICNWMFFLMTAFNIWRLSRGTSVLESAAAGSPAAHRSQRNRLMVYLKLSVIMGINWLLEIVSFKTPELNIWKLTDAYNLLIGISIFLIFVCKRKIYRKLQNRYYGFVSAKPRLSKSNTSCSTLESNLSQDIPLQVSNHPMGPNGRTETKN</sequence>
<dbReference type="InterPro" id="IPR017981">
    <property type="entry name" value="GPCR_2-like_7TM"/>
</dbReference>
<keyword evidence="4 9" id="KW-1133">Transmembrane helix</keyword>
<evidence type="ECO:0000256" key="5">
    <source>
        <dbReference type="ARBA" id="ARBA00023040"/>
    </source>
</evidence>
<feature type="transmembrane region" description="Helical" evidence="9">
    <location>
        <begin position="349"/>
        <end position="372"/>
    </location>
</feature>
<evidence type="ECO:0000313" key="12">
    <source>
        <dbReference type="Proteomes" id="UP001652626"/>
    </source>
</evidence>
<dbReference type="OMA" id="WTFRGYA"/>
<gene>
    <name evidence="13" type="primary">LOC113403462</name>
</gene>
<organism evidence="12 13">
    <name type="scientific">Vanessa tameamea</name>
    <name type="common">Kamehameha butterfly</name>
    <dbReference type="NCBI Taxonomy" id="334116"/>
    <lineage>
        <taxon>Eukaryota</taxon>
        <taxon>Metazoa</taxon>
        <taxon>Ecdysozoa</taxon>
        <taxon>Arthropoda</taxon>
        <taxon>Hexapoda</taxon>
        <taxon>Insecta</taxon>
        <taxon>Pterygota</taxon>
        <taxon>Neoptera</taxon>
        <taxon>Endopterygota</taxon>
        <taxon>Lepidoptera</taxon>
        <taxon>Glossata</taxon>
        <taxon>Ditrysia</taxon>
        <taxon>Papilionoidea</taxon>
        <taxon>Nymphalidae</taxon>
        <taxon>Nymphalinae</taxon>
        <taxon>Vanessa</taxon>
    </lineage>
</organism>
<dbReference type="OrthoDB" id="6134459at2759"/>
<dbReference type="AlphaFoldDB" id="A0A8B8IRN7"/>
<evidence type="ECO:0000256" key="3">
    <source>
        <dbReference type="ARBA" id="ARBA00022692"/>
    </source>
</evidence>
<dbReference type="GO" id="GO:0008528">
    <property type="term" value="F:G protein-coupled peptide receptor activity"/>
    <property type="evidence" value="ECO:0007669"/>
    <property type="project" value="TreeGrafter"/>
</dbReference>
<feature type="transmembrane region" description="Helical" evidence="9">
    <location>
        <begin position="257"/>
        <end position="276"/>
    </location>
</feature>
<feature type="transmembrane region" description="Helical" evidence="9">
    <location>
        <begin position="399"/>
        <end position="415"/>
    </location>
</feature>
<feature type="transmembrane region" description="Helical" evidence="9">
    <location>
        <begin position="189"/>
        <end position="210"/>
    </location>
</feature>
<dbReference type="GO" id="GO:0007166">
    <property type="term" value="P:cell surface receptor signaling pathway"/>
    <property type="evidence" value="ECO:0007669"/>
    <property type="project" value="InterPro"/>
</dbReference>
<dbReference type="PANTHER" id="PTHR47154">
    <property type="entry name" value="G-PROTEIN COUPLED RECEPTOR MTH-RELATED"/>
    <property type="match status" value="1"/>
</dbReference>
<evidence type="ECO:0000256" key="10">
    <source>
        <dbReference type="SAM" id="SignalP"/>
    </source>
</evidence>
<keyword evidence="6 9" id="KW-0472">Membrane</keyword>
<feature type="transmembrane region" description="Helical" evidence="9">
    <location>
        <begin position="217"/>
        <end position="237"/>
    </location>
</feature>
<feature type="transmembrane region" description="Helical" evidence="9">
    <location>
        <begin position="427"/>
        <end position="448"/>
    </location>
</feature>
<keyword evidence="7" id="KW-0675">Receptor</keyword>
<dbReference type="GeneID" id="113403462"/>
<reference evidence="13" key="1">
    <citation type="submission" date="2025-08" db="UniProtKB">
        <authorList>
            <consortium name="RefSeq"/>
        </authorList>
    </citation>
    <scope>IDENTIFICATION</scope>
    <source>
        <tissue evidence="13">Whole body</tissue>
    </source>
</reference>
<keyword evidence="3 9" id="KW-0812">Transmembrane</keyword>
<feature type="domain" description="G-protein coupled receptors family 2 profile 2" evidence="11">
    <location>
        <begin position="186"/>
        <end position="450"/>
    </location>
</feature>
<evidence type="ECO:0000256" key="1">
    <source>
        <dbReference type="ARBA" id="ARBA00004127"/>
    </source>
</evidence>
<protein>
    <submittedName>
        <fullName evidence="13">G-protein coupled receptor Mth2-like</fullName>
    </submittedName>
</protein>
<feature type="transmembrane region" description="Helical" evidence="9">
    <location>
        <begin position="296"/>
        <end position="317"/>
    </location>
</feature>
<dbReference type="PROSITE" id="PS50261">
    <property type="entry name" value="G_PROTEIN_RECEP_F2_4"/>
    <property type="match status" value="1"/>
</dbReference>
<dbReference type="Proteomes" id="UP001652626">
    <property type="component" value="Chromosome 13"/>
</dbReference>
<name>A0A8B8IRN7_VANTA</name>
<dbReference type="GO" id="GO:0012505">
    <property type="term" value="C:endomembrane system"/>
    <property type="evidence" value="ECO:0007669"/>
    <property type="project" value="UniProtKB-SubCell"/>
</dbReference>
<evidence type="ECO:0000256" key="4">
    <source>
        <dbReference type="ARBA" id="ARBA00022989"/>
    </source>
</evidence>
<evidence type="ECO:0000256" key="6">
    <source>
        <dbReference type="ARBA" id="ARBA00023136"/>
    </source>
</evidence>
<keyword evidence="12" id="KW-1185">Reference proteome</keyword>
<keyword evidence="5" id="KW-0297">G-protein coupled receptor</keyword>
<feature type="chain" id="PRO_5045745253" evidence="10">
    <location>
        <begin position="19"/>
        <end position="507"/>
    </location>
</feature>
<evidence type="ECO:0000313" key="13">
    <source>
        <dbReference type="RefSeq" id="XP_026499804.2"/>
    </source>
</evidence>